<sequence length="230" mass="27684">MIYYRQLKLVIQNLHQQQLINQLVLYLQRKMQIWRILILSYYTFFQQIHGSTYSEYLTCYYESCIQLEQQCLNNNQCQAVWNQFKRCQNKLYFVDPIQQCVKQYKNAEEQNKITSDLFKCYDSCNGLNTGICNIQKMDYENCQLDNLCYQKDLVYFEKQMQSCLKQNLKDCEKKNDIICIQKETNRCMIINSKYSNHLSNLMSCKLLYLLKSTNIQAFYSLCLLLLLYLL</sequence>
<accession>W7X9H1</accession>
<organism evidence="1 2">
    <name type="scientific">Tetrahymena thermophila (strain SB210)</name>
    <dbReference type="NCBI Taxonomy" id="312017"/>
    <lineage>
        <taxon>Eukaryota</taxon>
        <taxon>Sar</taxon>
        <taxon>Alveolata</taxon>
        <taxon>Ciliophora</taxon>
        <taxon>Intramacronucleata</taxon>
        <taxon>Oligohymenophorea</taxon>
        <taxon>Hymenostomatida</taxon>
        <taxon>Tetrahymenina</taxon>
        <taxon>Tetrahymenidae</taxon>
        <taxon>Tetrahymena</taxon>
    </lineage>
</organism>
<dbReference type="EMBL" id="GG662825">
    <property type="protein sequence ID" value="EWS76060.1"/>
    <property type="molecule type" value="Genomic_DNA"/>
</dbReference>
<evidence type="ECO:0000313" key="1">
    <source>
        <dbReference type="EMBL" id="EWS76060.1"/>
    </source>
</evidence>
<reference evidence="2" key="1">
    <citation type="journal article" date="2006" name="PLoS Biol.">
        <title>Macronuclear genome sequence of the ciliate Tetrahymena thermophila, a model eukaryote.</title>
        <authorList>
            <person name="Eisen J.A."/>
            <person name="Coyne R.S."/>
            <person name="Wu M."/>
            <person name="Wu D."/>
            <person name="Thiagarajan M."/>
            <person name="Wortman J.R."/>
            <person name="Badger J.H."/>
            <person name="Ren Q."/>
            <person name="Amedeo P."/>
            <person name="Jones K.M."/>
            <person name="Tallon L.J."/>
            <person name="Delcher A.L."/>
            <person name="Salzberg S.L."/>
            <person name="Silva J.C."/>
            <person name="Haas B.J."/>
            <person name="Majoros W.H."/>
            <person name="Farzad M."/>
            <person name="Carlton J.M."/>
            <person name="Smith R.K. Jr."/>
            <person name="Garg J."/>
            <person name="Pearlman R.E."/>
            <person name="Karrer K.M."/>
            <person name="Sun L."/>
            <person name="Manning G."/>
            <person name="Elde N.C."/>
            <person name="Turkewitz A.P."/>
            <person name="Asai D.J."/>
            <person name="Wilkes D.E."/>
            <person name="Wang Y."/>
            <person name="Cai H."/>
            <person name="Collins K."/>
            <person name="Stewart B.A."/>
            <person name="Lee S.R."/>
            <person name="Wilamowska K."/>
            <person name="Weinberg Z."/>
            <person name="Ruzzo W.L."/>
            <person name="Wloga D."/>
            <person name="Gaertig J."/>
            <person name="Frankel J."/>
            <person name="Tsao C.-C."/>
            <person name="Gorovsky M.A."/>
            <person name="Keeling P.J."/>
            <person name="Waller R.F."/>
            <person name="Patron N.J."/>
            <person name="Cherry J.M."/>
            <person name="Stover N.A."/>
            <person name="Krieger C.J."/>
            <person name="del Toro C."/>
            <person name="Ryder H.F."/>
            <person name="Williamson S.C."/>
            <person name="Barbeau R.A."/>
            <person name="Hamilton E.P."/>
            <person name="Orias E."/>
        </authorList>
    </citation>
    <scope>NUCLEOTIDE SEQUENCE [LARGE SCALE GENOMIC DNA]</scope>
    <source>
        <strain evidence="2">SB210</strain>
    </source>
</reference>
<dbReference type="GeneID" id="24440905"/>
<dbReference type="RefSeq" id="XP_012651411.1">
    <property type="nucleotide sequence ID" value="XM_012795957.1"/>
</dbReference>
<evidence type="ECO:0000313" key="2">
    <source>
        <dbReference type="Proteomes" id="UP000009168"/>
    </source>
</evidence>
<keyword evidence="2" id="KW-1185">Reference proteome</keyword>
<dbReference type="InParanoid" id="W7X9H1"/>
<dbReference type="AlphaFoldDB" id="W7X9H1"/>
<gene>
    <name evidence="1" type="ORF">TTHERM_000847019</name>
</gene>
<dbReference type="Proteomes" id="UP000009168">
    <property type="component" value="Unassembled WGS sequence"/>
</dbReference>
<name>W7X9H1_TETTS</name>
<dbReference type="KEGG" id="tet:TTHERM_000847019"/>
<protein>
    <submittedName>
        <fullName evidence="1">Uncharacterized protein</fullName>
    </submittedName>
</protein>
<proteinExistence type="predicted"/>